<accession>A0A1M7R929</accession>
<dbReference type="GO" id="GO:0000976">
    <property type="term" value="F:transcription cis-regulatory region binding"/>
    <property type="evidence" value="ECO:0007669"/>
    <property type="project" value="TreeGrafter"/>
</dbReference>
<evidence type="ECO:0000256" key="2">
    <source>
        <dbReference type="ARBA" id="ARBA00023125"/>
    </source>
</evidence>
<dbReference type="STRING" id="134849.SAMN05443668_108285"/>
<keyword evidence="6" id="KW-1185">Reference proteome</keyword>
<proteinExistence type="predicted"/>
<dbReference type="PANTHER" id="PTHR30146:SF109">
    <property type="entry name" value="HTH-TYPE TRANSCRIPTIONAL REGULATOR GALS"/>
    <property type="match status" value="1"/>
</dbReference>
<evidence type="ECO:0000259" key="4">
    <source>
        <dbReference type="PROSITE" id="PS50932"/>
    </source>
</evidence>
<dbReference type="Proteomes" id="UP000184440">
    <property type="component" value="Unassembled WGS sequence"/>
</dbReference>
<evidence type="ECO:0000256" key="1">
    <source>
        <dbReference type="ARBA" id="ARBA00023015"/>
    </source>
</evidence>
<keyword evidence="1" id="KW-0805">Transcription regulation</keyword>
<protein>
    <submittedName>
        <fullName evidence="5">Transcriptional regulator, LacI family</fullName>
    </submittedName>
</protein>
<name>A0A1M7R929_9ACTN</name>
<dbReference type="SUPFAM" id="SSF53822">
    <property type="entry name" value="Periplasmic binding protein-like I"/>
    <property type="match status" value="1"/>
</dbReference>
<dbReference type="SMART" id="SM00354">
    <property type="entry name" value="HTH_LACI"/>
    <property type="match status" value="1"/>
</dbReference>
<organism evidence="5 6">
    <name type="scientific">Cryptosporangium aurantiacum</name>
    <dbReference type="NCBI Taxonomy" id="134849"/>
    <lineage>
        <taxon>Bacteria</taxon>
        <taxon>Bacillati</taxon>
        <taxon>Actinomycetota</taxon>
        <taxon>Actinomycetes</taxon>
        <taxon>Cryptosporangiales</taxon>
        <taxon>Cryptosporangiaceae</taxon>
        <taxon>Cryptosporangium</taxon>
    </lineage>
</organism>
<reference evidence="5 6" key="1">
    <citation type="submission" date="2016-11" db="EMBL/GenBank/DDBJ databases">
        <authorList>
            <person name="Jaros S."/>
            <person name="Januszkiewicz K."/>
            <person name="Wedrychowicz H."/>
        </authorList>
    </citation>
    <scope>NUCLEOTIDE SEQUENCE [LARGE SCALE GENOMIC DNA]</scope>
    <source>
        <strain evidence="5 6">DSM 46144</strain>
    </source>
</reference>
<dbReference type="AlphaFoldDB" id="A0A1M7R929"/>
<dbReference type="EMBL" id="FRCS01000008">
    <property type="protein sequence ID" value="SHN42661.1"/>
    <property type="molecule type" value="Genomic_DNA"/>
</dbReference>
<dbReference type="PROSITE" id="PS00356">
    <property type="entry name" value="HTH_LACI_1"/>
    <property type="match status" value="1"/>
</dbReference>
<feature type="domain" description="HTH lacI-type" evidence="4">
    <location>
        <begin position="4"/>
        <end position="58"/>
    </location>
</feature>
<dbReference type="InterPro" id="IPR000843">
    <property type="entry name" value="HTH_LacI"/>
</dbReference>
<dbReference type="OrthoDB" id="37081at2"/>
<dbReference type="SUPFAM" id="SSF47413">
    <property type="entry name" value="lambda repressor-like DNA-binding domains"/>
    <property type="match status" value="1"/>
</dbReference>
<dbReference type="Gene3D" id="1.10.260.40">
    <property type="entry name" value="lambda repressor-like DNA-binding domains"/>
    <property type="match status" value="1"/>
</dbReference>
<keyword evidence="3" id="KW-0804">Transcription</keyword>
<dbReference type="InterPro" id="IPR028082">
    <property type="entry name" value="Peripla_BP_I"/>
</dbReference>
<evidence type="ECO:0000256" key="3">
    <source>
        <dbReference type="ARBA" id="ARBA00023163"/>
    </source>
</evidence>
<keyword evidence="2" id="KW-0238">DNA-binding</keyword>
<dbReference type="Gene3D" id="3.40.50.2300">
    <property type="match status" value="2"/>
</dbReference>
<gene>
    <name evidence="5" type="ORF">SAMN05443668_108285</name>
</gene>
<evidence type="ECO:0000313" key="5">
    <source>
        <dbReference type="EMBL" id="SHN42661.1"/>
    </source>
</evidence>
<dbReference type="GO" id="GO:0003700">
    <property type="term" value="F:DNA-binding transcription factor activity"/>
    <property type="evidence" value="ECO:0007669"/>
    <property type="project" value="TreeGrafter"/>
</dbReference>
<dbReference type="InterPro" id="IPR046335">
    <property type="entry name" value="LacI/GalR-like_sensor"/>
</dbReference>
<dbReference type="InterPro" id="IPR010982">
    <property type="entry name" value="Lambda_DNA-bd_dom_sf"/>
</dbReference>
<sequence length="332" mass="35263">MGTTSIREVAERAGVSVGTVSNVLNRPDAVAPATRERVRRAIDELGFVRNESARHLRAGRSRTLGLVVLDVTNPFFTDVARGVEDAANEAGLAVILCNSDERRDKEQAYLDLLEEQRVQGVLITPVDVDGDRLTRMRQRGVPVVLVDRHAGEGDHCSVAVDDVLGGELAAAHLRDLGHERIAYVSGPMSLAQCADRYRGALAGGDMEIIAGAALNVASGRDAGERLLGLRTPPTAVFCANDLLALGVLQVMVARGLSVPGDLSIVGYDDIEFAAAAAVPLSSVRQPRHLLGRTAAELLLAEADATDTHVHRQVRFSPELVVRASSGPPKAAD</sequence>
<dbReference type="CDD" id="cd06293">
    <property type="entry name" value="PBP1_LacI-like"/>
    <property type="match status" value="1"/>
</dbReference>
<dbReference type="PROSITE" id="PS50932">
    <property type="entry name" value="HTH_LACI_2"/>
    <property type="match status" value="1"/>
</dbReference>
<dbReference type="CDD" id="cd01392">
    <property type="entry name" value="HTH_LacI"/>
    <property type="match status" value="1"/>
</dbReference>
<dbReference type="PANTHER" id="PTHR30146">
    <property type="entry name" value="LACI-RELATED TRANSCRIPTIONAL REPRESSOR"/>
    <property type="match status" value="1"/>
</dbReference>
<dbReference type="Pfam" id="PF13377">
    <property type="entry name" value="Peripla_BP_3"/>
    <property type="match status" value="1"/>
</dbReference>
<dbReference type="RefSeq" id="WP_073260513.1">
    <property type="nucleotide sequence ID" value="NZ_FRCS01000008.1"/>
</dbReference>
<dbReference type="Pfam" id="PF00356">
    <property type="entry name" value="LacI"/>
    <property type="match status" value="1"/>
</dbReference>
<evidence type="ECO:0000313" key="6">
    <source>
        <dbReference type="Proteomes" id="UP000184440"/>
    </source>
</evidence>